<protein>
    <submittedName>
        <fullName evidence="2">Uncharacterized protein</fullName>
    </submittedName>
</protein>
<feature type="compositionally biased region" description="Basic and acidic residues" evidence="1">
    <location>
        <begin position="33"/>
        <end position="44"/>
    </location>
</feature>
<evidence type="ECO:0000256" key="1">
    <source>
        <dbReference type="SAM" id="MobiDB-lite"/>
    </source>
</evidence>
<evidence type="ECO:0000313" key="2">
    <source>
        <dbReference type="EMBL" id="GEL20675.1"/>
    </source>
</evidence>
<feature type="region of interest" description="Disordered" evidence="1">
    <location>
        <begin position="107"/>
        <end position="127"/>
    </location>
</feature>
<gene>
    <name evidence="2" type="ORF">PA7_45120</name>
</gene>
<keyword evidence="3" id="KW-1185">Reference proteome</keyword>
<proteinExistence type="predicted"/>
<feature type="region of interest" description="Disordered" evidence="1">
    <location>
        <begin position="33"/>
        <end position="57"/>
    </location>
</feature>
<organism evidence="2 3">
    <name type="scientific">Pseudonocardia asaccharolytica DSM 44247 = NBRC 16224</name>
    <dbReference type="NCBI Taxonomy" id="1123024"/>
    <lineage>
        <taxon>Bacteria</taxon>
        <taxon>Bacillati</taxon>
        <taxon>Actinomycetota</taxon>
        <taxon>Actinomycetes</taxon>
        <taxon>Pseudonocardiales</taxon>
        <taxon>Pseudonocardiaceae</taxon>
        <taxon>Pseudonocardia</taxon>
    </lineage>
</organism>
<accession>A0A511D788</accession>
<sequence length="127" mass="12805">MTVAGGRAAEHLGDGGQHLGALVGVAGAGEDRVEHLGRHAEPDHGGANLVGWGFDRAQPPAQQAGQLRELLRGCAHLRARQPVHRPAVALGGERGGHDGGDIGGIERNTSAAQRDGLPTGAAATLVG</sequence>
<dbReference type="EMBL" id="BJVI01000084">
    <property type="protein sequence ID" value="GEL20675.1"/>
    <property type="molecule type" value="Genomic_DNA"/>
</dbReference>
<name>A0A511D788_9PSEU</name>
<comment type="caution">
    <text evidence="2">The sequence shown here is derived from an EMBL/GenBank/DDBJ whole genome shotgun (WGS) entry which is preliminary data.</text>
</comment>
<dbReference type="Proteomes" id="UP000321328">
    <property type="component" value="Unassembled WGS sequence"/>
</dbReference>
<evidence type="ECO:0000313" key="3">
    <source>
        <dbReference type="Proteomes" id="UP000321328"/>
    </source>
</evidence>
<dbReference type="AlphaFoldDB" id="A0A511D788"/>
<reference evidence="2 3" key="1">
    <citation type="submission" date="2019-07" db="EMBL/GenBank/DDBJ databases">
        <title>Whole genome shotgun sequence of Pseudonocardia asaccharolytica NBRC 16224.</title>
        <authorList>
            <person name="Hosoyama A."/>
            <person name="Uohara A."/>
            <person name="Ohji S."/>
            <person name="Ichikawa N."/>
        </authorList>
    </citation>
    <scope>NUCLEOTIDE SEQUENCE [LARGE SCALE GENOMIC DNA]</scope>
    <source>
        <strain evidence="2 3">NBRC 16224</strain>
    </source>
</reference>